<evidence type="ECO:0000313" key="4">
    <source>
        <dbReference type="Proteomes" id="UP000314986"/>
    </source>
</evidence>
<dbReference type="Proteomes" id="UP000314986">
    <property type="component" value="Unassembled WGS sequence"/>
</dbReference>
<keyword evidence="4" id="KW-1185">Reference proteome</keyword>
<dbReference type="InParanoid" id="A0A4W3GFW7"/>
<dbReference type="OMA" id="RMGHKNE"/>
<sequence>MADPSDRNSTEIADNSRLQYSVRFGGRTHVLHLVKAQEFLADTYSESHYLADGWLVTEARNNQNHCCYTGVVEGVEDSSVSLCVCHGLSGYVSIGDKAFTIDPVTDNSQEHKVTRSEHLRFKRHVPHLPSNRMGHKNELGIELFLVADR</sequence>
<keyword evidence="1" id="KW-1015">Disulfide bond</keyword>
<reference evidence="3" key="5">
    <citation type="submission" date="2025-09" db="UniProtKB">
        <authorList>
            <consortium name="Ensembl"/>
        </authorList>
    </citation>
    <scope>IDENTIFICATION</scope>
</reference>
<reference evidence="4" key="2">
    <citation type="journal article" date="2007" name="PLoS Biol.">
        <title>Survey sequencing and comparative analysis of the elephant shark (Callorhinchus milii) genome.</title>
        <authorList>
            <person name="Venkatesh B."/>
            <person name="Kirkness E.F."/>
            <person name="Loh Y.H."/>
            <person name="Halpern A.L."/>
            <person name="Lee A.P."/>
            <person name="Johnson J."/>
            <person name="Dandona N."/>
            <person name="Viswanathan L.D."/>
            <person name="Tay A."/>
            <person name="Venter J.C."/>
            <person name="Strausberg R.L."/>
            <person name="Brenner S."/>
        </authorList>
    </citation>
    <scope>NUCLEOTIDE SEQUENCE [LARGE SCALE GENOMIC DNA]</scope>
</reference>
<dbReference type="Pfam" id="PF01562">
    <property type="entry name" value="Pep_M12B_propep"/>
    <property type="match status" value="1"/>
</dbReference>
<evidence type="ECO:0000256" key="1">
    <source>
        <dbReference type="ARBA" id="ARBA00023157"/>
    </source>
</evidence>
<dbReference type="AlphaFoldDB" id="A0A4W3GFW7"/>
<evidence type="ECO:0000313" key="3">
    <source>
        <dbReference type="Ensembl" id="ENSCMIP00000002273.1"/>
    </source>
</evidence>
<evidence type="ECO:0000259" key="2">
    <source>
        <dbReference type="Pfam" id="PF01562"/>
    </source>
</evidence>
<protein>
    <recommendedName>
        <fullName evidence="2">Peptidase M12B propeptide domain-containing protein</fullName>
    </recommendedName>
</protein>
<dbReference type="InterPro" id="IPR002870">
    <property type="entry name" value="Peptidase_M12B_N"/>
</dbReference>
<reference evidence="3" key="4">
    <citation type="submission" date="2025-08" db="UniProtKB">
        <authorList>
            <consortium name="Ensembl"/>
        </authorList>
    </citation>
    <scope>IDENTIFICATION</scope>
</reference>
<organism evidence="3 4">
    <name type="scientific">Callorhinchus milii</name>
    <name type="common">Ghost shark</name>
    <dbReference type="NCBI Taxonomy" id="7868"/>
    <lineage>
        <taxon>Eukaryota</taxon>
        <taxon>Metazoa</taxon>
        <taxon>Chordata</taxon>
        <taxon>Craniata</taxon>
        <taxon>Vertebrata</taxon>
        <taxon>Chondrichthyes</taxon>
        <taxon>Holocephali</taxon>
        <taxon>Chimaeriformes</taxon>
        <taxon>Callorhinchidae</taxon>
        <taxon>Callorhinchus</taxon>
    </lineage>
</organism>
<feature type="domain" description="Peptidase M12B propeptide" evidence="2">
    <location>
        <begin position="10"/>
        <end position="73"/>
    </location>
</feature>
<name>A0A4W3GFW7_CALMI</name>
<dbReference type="PANTHER" id="PTHR11905:SF258">
    <property type="entry name" value="PEPTIDASE M12B DOMAIN-CONTAINING PROTEIN"/>
    <property type="match status" value="1"/>
</dbReference>
<reference evidence="4" key="3">
    <citation type="journal article" date="2014" name="Nature">
        <title>Elephant shark genome provides unique insights into gnathostome evolution.</title>
        <authorList>
            <consortium name="International Elephant Shark Genome Sequencing Consortium"/>
            <person name="Venkatesh B."/>
            <person name="Lee A.P."/>
            <person name="Ravi V."/>
            <person name="Maurya A.K."/>
            <person name="Lian M.M."/>
            <person name="Swann J.B."/>
            <person name="Ohta Y."/>
            <person name="Flajnik M.F."/>
            <person name="Sutoh Y."/>
            <person name="Kasahara M."/>
            <person name="Hoon S."/>
            <person name="Gangu V."/>
            <person name="Roy S.W."/>
            <person name="Irimia M."/>
            <person name="Korzh V."/>
            <person name="Kondrychyn I."/>
            <person name="Lim Z.W."/>
            <person name="Tay B.H."/>
            <person name="Tohari S."/>
            <person name="Kong K.W."/>
            <person name="Ho S."/>
            <person name="Lorente-Galdos B."/>
            <person name="Quilez J."/>
            <person name="Marques-Bonet T."/>
            <person name="Raney B.J."/>
            <person name="Ingham P.W."/>
            <person name="Tay A."/>
            <person name="Hillier L.W."/>
            <person name="Minx P."/>
            <person name="Boehm T."/>
            <person name="Wilson R.K."/>
            <person name="Brenner S."/>
            <person name="Warren W.C."/>
        </authorList>
    </citation>
    <scope>NUCLEOTIDE SEQUENCE [LARGE SCALE GENOMIC DNA]</scope>
</reference>
<proteinExistence type="predicted"/>
<accession>A0A4W3GFW7</accession>
<reference evidence="4" key="1">
    <citation type="journal article" date="2006" name="Science">
        <title>Ancient noncoding elements conserved in the human genome.</title>
        <authorList>
            <person name="Venkatesh B."/>
            <person name="Kirkness E.F."/>
            <person name="Loh Y.H."/>
            <person name="Halpern A.L."/>
            <person name="Lee A.P."/>
            <person name="Johnson J."/>
            <person name="Dandona N."/>
            <person name="Viswanathan L.D."/>
            <person name="Tay A."/>
            <person name="Venter J.C."/>
            <person name="Strausberg R.L."/>
            <person name="Brenner S."/>
        </authorList>
    </citation>
    <scope>NUCLEOTIDE SEQUENCE [LARGE SCALE GENOMIC DNA]</scope>
</reference>
<dbReference type="PANTHER" id="PTHR11905">
    <property type="entry name" value="ADAM A DISINTEGRIN AND METALLOPROTEASE DOMAIN"/>
    <property type="match status" value="1"/>
</dbReference>
<dbReference type="Ensembl" id="ENSCMIT00000002355.1">
    <property type="protein sequence ID" value="ENSCMIP00000002273.1"/>
    <property type="gene ID" value="ENSCMIG00000001358.1"/>
</dbReference>